<feature type="domain" description="Tyrosine specific protein phosphatases" evidence="5">
    <location>
        <begin position="180"/>
        <end position="238"/>
    </location>
</feature>
<dbReference type="InterPro" id="IPR000387">
    <property type="entry name" value="Tyr_Pase_dom"/>
</dbReference>
<dbReference type="InterPro" id="IPR020422">
    <property type="entry name" value="TYR_PHOSPHATASE_DUAL_dom"/>
</dbReference>
<dbReference type="GO" id="GO:0009507">
    <property type="term" value="C:chloroplast"/>
    <property type="evidence" value="ECO:0007669"/>
    <property type="project" value="TreeGrafter"/>
</dbReference>
<evidence type="ECO:0000259" key="4">
    <source>
        <dbReference type="PROSITE" id="PS50054"/>
    </source>
</evidence>
<dbReference type="SMART" id="SM00195">
    <property type="entry name" value="DSPc"/>
    <property type="match status" value="1"/>
</dbReference>
<keyword evidence="3" id="KW-0119">Carbohydrate metabolism</keyword>
<evidence type="ECO:0000256" key="2">
    <source>
        <dbReference type="ARBA" id="ARBA00022912"/>
    </source>
</evidence>
<evidence type="ECO:0000256" key="3">
    <source>
        <dbReference type="ARBA" id="ARBA00023277"/>
    </source>
</evidence>
<dbReference type="PROSITE" id="PS50054">
    <property type="entry name" value="TYR_PHOSPHATASE_DUAL"/>
    <property type="match status" value="1"/>
</dbReference>
<name>A0A0D6R7Z0_ARACU</name>
<dbReference type="FunFam" id="2.60.40.10:FF:000992">
    <property type="entry name" value="Phosphoglucan phosphatase DSP4, chloroplastic"/>
    <property type="match status" value="1"/>
</dbReference>
<dbReference type="InterPro" id="IPR032640">
    <property type="entry name" value="AMPK1_CBM"/>
</dbReference>
<keyword evidence="1" id="KW-0378">Hydrolase</keyword>
<dbReference type="Pfam" id="PF16561">
    <property type="entry name" value="AMPK1_CBM"/>
    <property type="match status" value="1"/>
</dbReference>
<dbReference type="Gene3D" id="2.60.40.10">
    <property type="entry name" value="Immunoglobulins"/>
    <property type="match status" value="1"/>
</dbReference>
<evidence type="ECO:0000256" key="1">
    <source>
        <dbReference type="ARBA" id="ARBA00022801"/>
    </source>
</evidence>
<accession>A0A0D6R7Z0</accession>
<dbReference type="PANTHER" id="PTHR46642">
    <property type="entry name" value="DUAL SPECIFICITY PHOSPHATASE, SUBGROUP, CATALYTIC DOMAIN"/>
    <property type="match status" value="1"/>
</dbReference>
<protein>
    <submittedName>
        <fullName evidence="6">Uncharacterized protein</fullName>
    </submittedName>
</protein>
<dbReference type="InterPro" id="IPR013783">
    <property type="entry name" value="Ig-like_fold"/>
</dbReference>
<dbReference type="Gene3D" id="3.90.190.10">
    <property type="entry name" value="Protein tyrosine phosphatase superfamily"/>
    <property type="match status" value="1"/>
</dbReference>
<proteinExistence type="predicted"/>
<dbReference type="InterPro" id="IPR000340">
    <property type="entry name" value="Dual-sp_phosphatase_cat-dom"/>
</dbReference>
<dbReference type="GO" id="GO:2001070">
    <property type="term" value="F:starch binding"/>
    <property type="evidence" value="ECO:0007669"/>
    <property type="project" value="TreeGrafter"/>
</dbReference>
<dbReference type="PANTHER" id="PTHR46642:SF3">
    <property type="entry name" value="PHOSPHOGLUCAN PHOSPHATASE DSP4, CHLOROPLASTIC"/>
    <property type="match status" value="1"/>
</dbReference>
<reference evidence="6" key="1">
    <citation type="submission" date="2015-03" db="EMBL/GenBank/DDBJ databases">
        <title>A transcriptome of Araucaria cunninghamii, an australian fine timber species.</title>
        <authorList>
            <person name="Jing Yi C.J.Y."/>
            <person name="Yin San L.Y.S."/>
            <person name="Abdul Karim S.S."/>
            <person name="Wan Azmi N.N."/>
            <person name="Hercus R.R."/>
            <person name="Croft L.L."/>
        </authorList>
    </citation>
    <scope>NUCLEOTIDE SEQUENCE</scope>
    <source>
        <strain evidence="6">MI0301</strain>
        <tissue evidence="6">Leaf</tissue>
    </source>
</reference>
<keyword evidence="2" id="KW-0904">Protein phosphatase</keyword>
<dbReference type="CDD" id="cd14526">
    <property type="entry name" value="DSP_laforin-like"/>
    <property type="match status" value="1"/>
</dbReference>
<dbReference type="AlphaFoldDB" id="A0A0D6R7Z0"/>
<dbReference type="GO" id="GO:0005983">
    <property type="term" value="P:starch catabolic process"/>
    <property type="evidence" value="ECO:0007669"/>
    <property type="project" value="TreeGrafter"/>
</dbReference>
<dbReference type="InterPro" id="IPR052832">
    <property type="entry name" value="Starch-Glucan_Phosphatase"/>
</dbReference>
<evidence type="ECO:0000259" key="5">
    <source>
        <dbReference type="PROSITE" id="PS50056"/>
    </source>
</evidence>
<dbReference type="InterPro" id="IPR014756">
    <property type="entry name" value="Ig_E-set"/>
</dbReference>
<dbReference type="SUPFAM" id="SSF52799">
    <property type="entry name" value="(Phosphotyrosine protein) phosphatases II"/>
    <property type="match status" value="1"/>
</dbReference>
<dbReference type="EMBL" id="GCKF01016849">
    <property type="protein sequence ID" value="JAG98866.1"/>
    <property type="molecule type" value="Transcribed_RNA"/>
</dbReference>
<dbReference type="Pfam" id="PF00782">
    <property type="entry name" value="DSPc"/>
    <property type="match status" value="1"/>
</dbReference>
<organism evidence="6">
    <name type="scientific">Araucaria cunninghamii</name>
    <name type="common">Hoop pine</name>
    <name type="synonym">Moreton Bay pine</name>
    <dbReference type="NCBI Taxonomy" id="56994"/>
    <lineage>
        <taxon>Eukaryota</taxon>
        <taxon>Viridiplantae</taxon>
        <taxon>Streptophyta</taxon>
        <taxon>Embryophyta</taxon>
        <taxon>Tracheophyta</taxon>
        <taxon>Spermatophyta</taxon>
        <taxon>Pinopsida</taxon>
        <taxon>Pinidae</taxon>
        <taxon>Conifers II</taxon>
        <taxon>Araucariales</taxon>
        <taxon>Araucariaceae</taxon>
        <taxon>Araucaria</taxon>
    </lineage>
</organism>
<evidence type="ECO:0000313" key="6">
    <source>
        <dbReference type="EMBL" id="JAG98866.1"/>
    </source>
</evidence>
<dbReference type="InterPro" id="IPR029021">
    <property type="entry name" value="Prot-tyrosine_phosphatase-like"/>
</dbReference>
<feature type="domain" description="Tyrosine-protein phosphatase" evidence="4">
    <location>
        <begin position="103"/>
        <end position="260"/>
    </location>
</feature>
<dbReference type="InterPro" id="IPR045204">
    <property type="entry name" value="DSP_laforin-like"/>
</dbReference>
<sequence length="385" mass="43301">MPLVLHSQFTASSMALVQPLQRSFVCSLGKFGHLRNKPSHVHQRIYVMKIVTCRSKLGIQASSGVNAETSKLDQTEEKSDTYSSDMSNAMGAVLTYRHELGINYNFVLPDLIVGSCLQSPEDVDKLREIGVGTIFCLQKDSDLEYFGVDITAIREHAREYDGLQHIRAEIRDFDSFDLRMKLPSVVAKLAAAIRNGHAITYVHCTAGLGRAPAVTLAYMYWILGYKLSEANKLLQSVRKCCPNLEAIKRATADILTGGDKQAVTLKWRKRPCTSVEVAGLHIGWDQRLPLTFDEIQGCWVLRCDLPVGHYEYKYVIDGNWVSNADELVTEPNADGHVNNYIEVKDDHLDPMSKRTIQRLMQQDADLTETERKVIREKLEALSNAE</sequence>
<dbReference type="GO" id="GO:0019203">
    <property type="term" value="F:carbohydrate phosphatase activity"/>
    <property type="evidence" value="ECO:0007669"/>
    <property type="project" value="InterPro"/>
</dbReference>
<dbReference type="CDD" id="cd02859">
    <property type="entry name" value="E_set_AMPKbeta_like_N"/>
    <property type="match status" value="1"/>
</dbReference>
<dbReference type="GO" id="GO:0004721">
    <property type="term" value="F:phosphoprotein phosphatase activity"/>
    <property type="evidence" value="ECO:0007669"/>
    <property type="project" value="UniProtKB-KW"/>
</dbReference>
<dbReference type="SUPFAM" id="SSF81296">
    <property type="entry name" value="E set domains"/>
    <property type="match status" value="1"/>
</dbReference>
<dbReference type="PROSITE" id="PS50056">
    <property type="entry name" value="TYR_PHOSPHATASE_2"/>
    <property type="match status" value="1"/>
</dbReference>